<protein>
    <submittedName>
        <fullName evidence="1">Uncharacterized protein</fullName>
    </submittedName>
</protein>
<dbReference type="EMBL" id="JACXAE010000013">
    <property type="protein sequence ID" value="MBD2771112.1"/>
    <property type="molecule type" value="Genomic_DNA"/>
</dbReference>
<gene>
    <name evidence="1" type="ORF">ICL16_02975</name>
</gene>
<accession>A0A8J6XIY9</accession>
<reference evidence="1" key="1">
    <citation type="submission" date="2020-09" db="EMBL/GenBank/DDBJ databases">
        <title>Iningainema tapete sp. nov. (Scytonemataceae, Cyanobacteria) from greenhouses in central Florida (USA) produces two types of nodularin with biosynthetic potential for microcystin-LR and anabaenopeptins.</title>
        <authorList>
            <person name="Berthold D.E."/>
            <person name="Lefler F.W."/>
            <person name="Huang I.-S."/>
            <person name="Abdulla H."/>
            <person name="Zimba P.V."/>
            <person name="Laughinghouse H.D. IV."/>
        </authorList>
    </citation>
    <scope>NUCLEOTIDE SEQUENCE</scope>
    <source>
        <strain evidence="1">BLCCT55</strain>
    </source>
</reference>
<dbReference type="AlphaFoldDB" id="A0A8J6XIY9"/>
<sequence length="77" mass="8975">MPKGNPNPVQTQEFKDRQFQAYGERENVPLAKKVTGIRLPQDVHEALEKLTPEHKVAYLRRIISEAVRRDLIDNDCY</sequence>
<evidence type="ECO:0000313" key="2">
    <source>
        <dbReference type="Proteomes" id="UP000629098"/>
    </source>
</evidence>
<keyword evidence="2" id="KW-1185">Reference proteome</keyword>
<comment type="caution">
    <text evidence="1">The sequence shown here is derived from an EMBL/GenBank/DDBJ whole genome shotgun (WGS) entry which is preliminary data.</text>
</comment>
<evidence type="ECO:0000313" key="1">
    <source>
        <dbReference type="EMBL" id="MBD2771112.1"/>
    </source>
</evidence>
<dbReference type="Proteomes" id="UP000629098">
    <property type="component" value="Unassembled WGS sequence"/>
</dbReference>
<dbReference type="RefSeq" id="WP_190825405.1">
    <property type="nucleotide sequence ID" value="NZ_CAWPPI010000013.1"/>
</dbReference>
<name>A0A8J6XIY9_9CYAN</name>
<organism evidence="1 2">
    <name type="scientific">Iningainema tapete BLCC-T55</name>
    <dbReference type="NCBI Taxonomy" id="2748662"/>
    <lineage>
        <taxon>Bacteria</taxon>
        <taxon>Bacillati</taxon>
        <taxon>Cyanobacteriota</taxon>
        <taxon>Cyanophyceae</taxon>
        <taxon>Nostocales</taxon>
        <taxon>Scytonemataceae</taxon>
        <taxon>Iningainema tapete</taxon>
    </lineage>
</organism>
<proteinExistence type="predicted"/>